<dbReference type="PANTHER" id="PTHR38115:SF1">
    <property type="entry name" value="LIPOCALIN-LIKE DOMAIN-CONTAINING PROTEIN"/>
    <property type="match status" value="1"/>
</dbReference>
<comment type="caution">
    <text evidence="1">The sequence shown here is derived from an EMBL/GenBank/DDBJ whole genome shotgun (WGS) entry which is preliminary data.</text>
</comment>
<evidence type="ECO:0000313" key="1">
    <source>
        <dbReference type="EMBL" id="KAK0717598.1"/>
    </source>
</evidence>
<dbReference type="GeneID" id="85325246"/>
<gene>
    <name evidence="1" type="ORF">B0T26DRAFT_710327</name>
</gene>
<organism evidence="1 2">
    <name type="scientific">Lasiosphaeria miniovina</name>
    <dbReference type="NCBI Taxonomy" id="1954250"/>
    <lineage>
        <taxon>Eukaryota</taxon>
        <taxon>Fungi</taxon>
        <taxon>Dikarya</taxon>
        <taxon>Ascomycota</taxon>
        <taxon>Pezizomycotina</taxon>
        <taxon>Sordariomycetes</taxon>
        <taxon>Sordariomycetidae</taxon>
        <taxon>Sordariales</taxon>
        <taxon>Lasiosphaeriaceae</taxon>
        <taxon>Lasiosphaeria</taxon>
    </lineage>
</organism>
<proteinExistence type="predicted"/>
<evidence type="ECO:0000313" key="2">
    <source>
        <dbReference type="Proteomes" id="UP001172101"/>
    </source>
</evidence>
<dbReference type="AlphaFoldDB" id="A0AA40AKN1"/>
<reference evidence="1" key="1">
    <citation type="submission" date="2023-06" db="EMBL/GenBank/DDBJ databases">
        <title>Genome-scale phylogeny and comparative genomics of the fungal order Sordariales.</title>
        <authorList>
            <consortium name="Lawrence Berkeley National Laboratory"/>
            <person name="Hensen N."/>
            <person name="Bonometti L."/>
            <person name="Westerberg I."/>
            <person name="Brannstrom I.O."/>
            <person name="Guillou S."/>
            <person name="Cros-Aarteil S."/>
            <person name="Calhoun S."/>
            <person name="Haridas S."/>
            <person name="Kuo A."/>
            <person name="Mondo S."/>
            <person name="Pangilinan J."/>
            <person name="Riley R."/>
            <person name="LaButti K."/>
            <person name="Andreopoulos B."/>
            <person name="Lipzen A."/>
            <person name="Chen C."/>
            <person name="Yanf M."/>
            <person name="Daum C."/>
            <person name="Ng V."/>
            <person name="Clum A."/>
            <person name="Steindorff A."/>
            <person name="Ohm R."/>
            <person name="Martin F."/>
            <person name="Silar P."/>
            <person name="Natvig D."/>
            <person name="Lalanne C."/>
            <person name="Gautier V."/>
            <person name="Ament-velasquez S.L."/>
            <person name="Kruys A."/>
            <person name="Hutchinson M.I."/>
            <person name="Powell A.J."/>
            <person name="Barry K."/>
            <person name="Miller A.N."/>
            <person name="Grigoriev I.V."/>
            <person name="Debuchy R."/>
            <person name="Gladieux P."/>
            <person name="Thoren M.H."/>
            <person name="Johannesson H."/>
        </authorList>
    </citation>
    <scope>NUCLEOTIDE SEQUENCE</scope>
    <source>
        <strain evidence="1">SMH2392-1A</strain>
    </source>
</reference>
<sequence>MAAPPSVNILNMSGTWTLNRQLSDDFDATFQVQGVSWPVRKILAWAGVALHMAQTSDTPQGETGKPPITKINVKQTITPGGFNSEEAYVLDSSVKYSTLPIFGAVSVHSRYTLLGQVDDVDLRERLAADGATVAIQEFAESKSSDWSTVGVWGFEVVGGERRFTRTNTTTGRNARAVARLVYDYSP</sequence>
<dbReference type="EMBL" id="JAUIRO010000004">
    <property type="protein sequence ID" value="KAK0717598.1"/>
    <property type="molecule type" value="Genomic_DNA"/>
</dbReference>
<dbReference type="RefSeq" id="XP_060296391.1">
    <property type="nucleotide sequence ID" value="XM_060441976.1"/>
</dbReference>
<dbReference type="PANTHER" id="PTHR38115">
    <property type="entry name" value="LIPOCALIN-LIKE DOMAIN-CONTAINING PROTEIN"/>
    <property type="match status" value="1"/>
</dbReference>
<accession>A0AA40AKN1</accession>
<dbReference type="Proteomes" id="UP001172101">
    <property type="component" value="Unassembled WGS sequence"/>
</dbReference>
<protein>
    <submittedName>
        <fullName evidence="1">Uncharacterized protein</fullName>
    </submittedName>
</protein>
<keyword evidence="2" id="KW-1185">Reference proteome</keyword>
<name>A0AA40AKN1_9PEZI</name>
<dbReference type="InterPro" id="IPR053037">
    <property type="entry name" value="Pericyclase_pydY-like"/>
</dbReference>